<evidence type="ECO:0000313" key="1">
    <source>
        <dbReference type="EMBL" id="GHF35061.1"/>
    </source>
</evidence>
<dbReference type="AlphaFoldDB" id="A0A919AZX0"/>
<protein>
    <submittedName>
        <fullName evidence="1">Uncharacterized protein</fullName>
    </submittedName>
</protein>
<keyword evidence="2" id="KW-1185">Reference proteome</keyword>
<evidence type="ECO:0000313" key="2">
    <source>
        <dbReference type="Proteomes" id="UP000630718"/>
    </source>
</evidence>
<dbReference type="RefSeq" id="WP_190208578.1">
    <property type="nucleotide sequence ID" value="NZ_BNBI01000025.1"/>
</dbReference>
<dbReference type="Proteomes" id="UP000630718">
    <property type="component" value="Unassembled WGS sequence"/>
</dbReference>
<reference evidence="1" key="2">
    <citation type="submission" date="2020-09" db="EMBL/GenBank/DDBJ databases">
        <authorList>
            <person name="Sun Q."/>
            <person name="Ohkuma M."/>
        </authorList>
    </citation>
    <scope>NUCLEOTIDE SEQUENCE</scope>
    <source>
        <strain evidence="1">JCM 4477</strain>
    </source>
</reference>
<organism evidence="1 2">
    <name type="scientific">Streptomyces fumanus</name>
    <dbReference type="NCBI Taxonomy" id="67302"/>
    <lineage>
        <taxon>Bacteria</taxon>
        <taxon>Bacillati</taxon>
        <taxon>Actinomycetota</taxon>
        <taxon>Actinomycetes</taxon>
        <taxon>Kitasatosporales</taxon>
        <taxon>Streptomycetaceae</taxon>
        <taxon>Streptomyces</taxon>
    </lineage>
</organism>
<sequence length="147" mass="15928">MTSSLDTLASQAAAQLSEPDTWFGLSGHRVTGEAVAHHLEAAAHLMERENWDPQLYAPFTGHHLSDALASTAKDGQGDADTRFIARTVMETLLQVVMGAPYVDYEIWSQHSTRTLEEVVTLCRTAAKIARHVGPEQPGTGTPNPPLP</sequence>
<reference evidence="1" key="1">
    <citation type="journal article" date="2014" name="Int. J. Syst. Evol. Microbiol.">
        <title>Complete genome sequence of Corynebacterium casei LMG S-19264T (=DSM 44701T), isolated from a smear-ripened cheese.</title>
        <authorList>
            <consortium name="US DOE Joint Genome Institute (JGI-PGF)"/>
            <person name="Walter F."/>
            <person name="Albersmeier A."/>
            <person name="Kalinowski J."/>
            <person name="Ruckert C."/>
        </authorList>
    </citation>
    <scope>NUCLEOTIDE SEQUENCE</scope>
    <source>
        <strain evidence="1">JCM 4477</strain>
    </source>
</reference>
<name>A0A919AZX0_9ACTN</name>
<dbReference type="EMBL" id="BNBI01000025">
    <property type="protein sequence ID" value="GHF35061.1"/>
    <property type="molecule type" value="Genomic_DNA"/>
</dbReference>
<accession>A0A919AZX0</accession>
<dbReference type="InterPro" id="IPR045677">
    <property type="entry name" value="DUF6197"/>
</dbReference>
<comment type="caution">
    <text evidence="1">The sequence shown here is derived from an EMBL/GenBank/DDBJ whole genome shotgun (WGS) entry which is preliminary data.</text>
</comment>
<proteinExistence type="predicted"/>
<gene>
    <name evidence="1" type="ORF">GCM10018772_70760</name>
</gene>
<dbReference type="Pfam" id="PF19698">
    <property type="entry name" value="DUF6197"/>
    <property type="match status" value="1"/>
</dbReference>